<dbReference type="InterPro" id="IPR006629">
    <property type="entry name" value="LITAF"/>
</dbReference>
<proteinExistence type="inferred from homology"/>
<dbReference type="GeneTree" id="ENSGT00940000155366"/>
<sequence length="188" mass="20287">MEKKGLPPPYPGPALGYPEFHAVDNAQMAAFSPQPVLQAGPVVIDPVFQQPVSIVQPAPPTSIIQPAPQPAVTVIQQAPPPTIIQPAAQPAVTIIQPAAQPAVAVVSPTVIQPRLRETPGQLKCIYCQHEIVTVTRYINGALVWTIFGGLCITGFWPFCLIPFCVNACKDVEHSCPQCHNIISVYRRM</sequence>
<organism evidence="9 10">
    <name type="scientific">Pygocentrus nattereri</name>
    <name type="common">Red-bellied piranha</name>
    <dbReference type="NCBI Taxonomy" id="42514"/>
    <lineage>
        <taxon>Eukaryota</taxon>
        <taxon>Metazoa</taxon>
        <taxon>Chordata</taxon>
        <taxon>Craniata</taxon>
        <taxon>Vertebrata</taxon>
        <taxon>Euteleostomi</taxon>
        <taxon>Actinopterygii</taxon>
        <taxon>Neopterygii</taxon>
        <taxon>Teleostei</taxon>
        <taxon>Ostariophysi</taxon>
        <taxon>Characiformes</taxon>
        <taxon>Characoidei</taxon>
        <taxon>Pygocentrus</taxon>
    </lineage>
</organism>
<dbReference type="Pfam" id="PF10601">
    <property type="entry name" value="zf-LITAF-like"/>
    <property type="match status" value="1"/>
</dbReference>
<reference evidence="9" key="3">
    <citation type="submission" date="2025-09" db="UniProtKB">
        <authorList>
            <consortium name="Ensembl"/>
        </authorList>
    </citation>
    <scope>IDENTIFICATION</scope>
</reference>
<dbReference type="InterPro" id="IPR037519">
    <property type="entry name" value="LITAF_fam"/>
</dbReference>
<evidence type="ECO:0000313" key="10">
    <source>
        <dbReference type="Proteomes" id="UP001501920"/>
    </source>
</evidence>
<evidence type="ECO:0000256" key="4">
    <source>
        <dbReference type="ARBA" id="ARBA00005975"/>
    </source>
</evidence>
<evidence type="ECO:0000256" key="7">
    <source>
        <dbReference type="ARBA" id="ARBA00023136"/>
    </source>
</evidence>
<dbReference type="OMA" id="TFVRCPT"/>
<comment type="similarity">
    <text evidence="4">Belongs to the CDIP1/LITAF family.</text>
</comment>
<dbReference type="SMART" id="SM00714">
    <property type="entry name" value="LITAF"/>
    <property type="match status" value="1"/>
</dbReference>
<evidence type="ECO:0000256" key="3">
    <source>
        <dbReference type="ARBA" id="ARBA00004630"/>
    </source>
</evidence>
<comment type="subcellular location">
    <subcellularLocation>
        <location evidence="1">Endosome membrane</location>
        <topology evidence="1">Peripheral membrane protein</topology>
        <orientation evidence="1">Cytoplasmic side</orientation>
    </subcellularLocation>
    <subcellularLocation>
        <location evidence="2">Late endosome membrane</location>
    </subcellularLocation>
    <subcellularLocation>
        <location evidence="3">Lysosome membrane</location>
        <topology evidence="3">Peripheral membrane protein</topology>
        <orientation evidence="3">Cytoplasmic side</orientation>
    </subcellularLocation>
</comment>
<dbReference type="AlphaFoldDB" id="A0A3B4C3Y5"/>
<dbReference type="GO" id="GO:0005765">
    <property type="term" value="C:lysosomal membrane"/>
    <property type="evidence" value="ECO:0007669"/>
    <property type="project" value="UniProtKB-SubCell"/>
</dbReference>
<name>A0A3B4C3Y5_PYGNA</name>
<feature type="domain" description="LITAF" evidence="8">
    <location>
        <begin position="101"/>
        <end position="187"/>
    </location>
</feature>
<protein>
    <recommendedName>
        <fullName evidence="8">LITAF domain-containing protein</fullName>
    </recommendedName>
</protein>
<evidence type="ECO:0000256" key="5">
    <source>
        <dbReference type="ARBA" id="ARBA00022723"/>
    </source>
</evidence>
<evidence type="ECO:0000256" key="2">
    <source>
        <dbReference type="ARBA" id="ARBA00004414"/>
    </source>
</evidence>
<dbReference type="GeneID" id="108436367"/>
<keyword evidence="7" id="KW-0472">Membrane</keyword>
<dbReference type="OrthoDB" id="4713066at2759"/>
<dbReference type="GO" id="GO:0031902">
    <property type="term" value="C:late endosome membrane"/>
    <property type="evidence" value="ECO:0007669"/>
    <property type="project" value="UniProtKB-SubCell"/>
</dbReference>
<reference evidence="9" key="2">
    <citation type="submission" date="2025-08" db="UniProtKB">
        <authorList>
            <consortium name="Ensembl"/>
        </authorList>
    </citation>
    <scope>IDENTIFICATION</scope>
</reference>
<dbReference type="STRING" id="42514.ENSPNAP00000005556"/>
<dbReference type="RefSeq" id="XP_017568289.1">
    <property type="nucleotide sequence ID" value="XM_017712800.1"/>
</dbReference>
<accession>A0A3B4C3Y5</accession>
<keyword evidence="5" id="KW-0479">Metal-binding</keyword>
<evidence type="ECO:0000256" key="1">
    <source>
        <dbReference type="ARBA" id="ARBA00004125"/>
    </source>
</evidence>
<dbReference type="GO" id="GO:0008270">
    <property type="term" value="F:zinc ion binding"/>
    <property type="evidence" value="ECO:0007669"/>
    <property type="project" value="TreeGrafter"/>
</dbReference>
<dbReference type="PANTHER" id="PTHR23292:SF6">
    <property type="entry name" value="FI16602P1-RELATED"/>
    <property type="match status" value="1"/>
</dbReference>
<keyword evidence="10" id="KW-1185">Reference proteome</keyword>
<evidence type="ECO:0000313" key="9">
    <source>
        <dbReference type="Ensembl" id="ENSPNAP00000005556.1"/>
    </source>
</evidence>
<dbReference type="PROSITE" id="PS51837">
    <property type="entry name" value="LITAF"/>
    <property type="match status" value="1"/>
</dbReference>
<dbReference type="PANTHER" id="PTHR23292">
    <property type="entry name" value="LIPOPOLYSACCHARIDE-INDUCED TUMOR NECROSIS FACTOR-ALPHA FACTOR"/>
    <property type="match status" value="1"/>
</dbReference>
<dbReference type="Proteomes" id="UP001501920">
    <property type="component" value="Chromosome 12"/>
</dbReference>
<dbReference type="Ensembl" id="ENSPNAT00000005094.2">
    <property type="protein sequence ID" value="ENSPNAP00000005556.1"/>
    <property type="gene ID" value="ENSPNAG00000001899.2"/>
</dbReference>
<evidence type="ECO:0000259" key="8">
    <source>
        <dbReference type="PROSITE" id="PS51837"/>
    </source>
</evidence>
<evidence type="ECO:0000256" key="6">
    <source>
        <dbReference type="ARBA" id="ARBA00022833"/>
    </source>
</evidence>
<keyword evidence="6" id="KW-0862">Zinc</keyword>
<reference evidence="9 10" key="1">
    <citation type="submission" date="2020-10" db="EMBL/GenBank/DDBJ databases">
        <title>Pygocentrus nattereri (red-bellied piranha) genome, fPygNat1, primary haplotype.</title>
        <authorList>
            <person name="Myers G."/>
            <person name="Meyer A."/>
            <person name="Karagic N."/>
            <person name="Pippel M."/>
            <person name="Winkler S."/>
            <person name="Tracey A."/>
            <person name="Wood J."/>
            <person name="Formenti G."/>
            <person name="Howe K."/>
            <person name="Fedrigo O."/>
            <person name="Jarvis E.D."/>
        </authorList>
    </citation>
    <scope>NUCLEOTIDE SEQUENCE [LARGE SCALE GENOMIC DNA]</scope>
</reference>